<dbReference type="Pfam" id="PF07695">
    <property type="entry name" value="7TMR-DISM_7TM"/>
    <property type="match status" value="1"/>
</dbReference>
<dbReference type="SMART" id="SM00267">
    <property type="entry name" value="GGDEF"/>
    <property type="match status" value="1"/>
</dbReference>
<dbReference type="PANTHER" id="PTHR46663:SF2">
    <property type="entry name" value="GGDEF DOMAIN-CONTAINING PROTEIN"/>
    <property type="match status" value="1"/>
</dbReference>
<reference evidence="7" key="1">
    <citation type="submission" date="2020-07" db="EMBL/GenBank/DDBJ databases">
        <title>Nitrate ammonifying Pseudomonas campi sp. nov. isolated from German agricultural grassland.</title>
        <authorList>
            <person name="Timsy T."/>
            <person name="Ulrich A."/>
            <person name="Spanner T."/>
            <person name="Foesel B."/>
            <person name="Kolb S."/>
            <person name="Horn M.A."/>
            <person name="Behrendt U."/>
        </authorList>
    </citation>
    <scope>NUCLEOTIDE SEQUENCE</scope>
    <source>
        <strain evidence="7">S1-A32-2</strain>
    </source>
</reference>
<feature type="transmembrane region" description="Helical" evidence="4">
    <location>
        <begin position="368"/>
        <end position="390"/>
    </location>
</feature>
<dbReference type="InterPro" id="IPR000160">
    <property type="entry name" value="GGDEF_dom"/>
</dbReference>
<dbReference type="KEGG" id="pcam:HNE05_16215"/>
<evidence type="ECO:0000256" key="4">
    <source>
        <dbReference type="SAM" id="Phobius"/>
    </source>
</evidence>
<keyword evidence="5" id="KW-0732">Signal</keyword>
<dbReference type="GO" id="GO:0005886">
    <property type="term" value="C:plasma membrane"/>
    <property type="evidence" value="ECO:0007669"/>
    <property type="project" value="UniProtKB-SubCell"/>
</dbReference>
<dbReference type="CDD" id="cd01949">
    <property type="entry name" value="GGDEF"/>
    <property type="match status" value="1"/>
</dbReference>
<comment type="subcellular location">
    <subcellularLocation>
        <location evidence="2">Cell inner membrane</location>
    </subcellularLocation>
</comment>
<proteinExistence type="predicted"/>
<dbReference type="InterPro" id="IPR029787">
    <property type="entry name" value="Nucleotide_cyclase"/>
</dbReference>
<dbReference type="InterPro" id="IPR011622">
    <property type="entry name" value="7TMR_DISM_rcpt_extracell_dom2"/>
</dbReference>
<evidence type="ECO:0000256" key="1">
    <source>
        <dbReference type="ARBA" id="ARBA00001946"/>
    </source>
</evidence>
<sequence length="598" mass="65575">MPDARHHPSLPLLMLLALLLSLLTLPARAALVLHDDSQPVALLGQVDYLTDPSGALQLQALLASPERFHSSAGRRDLGFGYVQGAIWLRLQVESAASQPRDWRLEIDYPSLDRVDLYDAGADGVRHSQAGDMLPFAERSVGNRNPVFDLHLQPGERRTLYLRASSAGSMTLGASLYSRQAHELHSIQGYVVQALYGGTLLALGCYNLLLFLALRERPFFYYVLFVSVFAIGILGLNGIGAQFLWPQAGWWTNRALPFGINGAAAIGILFARSFLDTPKWLPRGDRWLRLAFVVVACCALATLLLPVQLALQIMSISGIAMCLTLLGTGFVCLKNRVPGAGIFALAWSMLLGGAVLLALRNFALIPSNFFTIHAMQIGSSLEMILLSFALAARFNVLKRQKEQALQQHERQLELRVAERTEALEDANQRLRGLAMKDPLTGLANRTALQTQLELAIRRSQRRQELLAVMLIDLDGFKPINDQHGHALGDQVLAAIARRLQHCARETDLPARLGGDEFVLVCETISSPQHAEQVAQRILEQISLPIELDQLTVQVGASIGIALSRGEDSGTLLIRRADAAMYAAKASGRNRVQLHEVTPA</sequence>
<organism evidence="7 8">
    <name type="scientific">Aquipseudomonas campi</name>
    <dbReference type="NCBI Taxonomy" id="2731681"/>
    <lineage>
        <taxon>Bacteria</taxon>
        <taxon>Pseudomonadati</taxon>
        <taxon>Pseudomonadota</taxon>
        <taxon>Gammaproteobacteria</taxon>
        <taxon>Pseudomonadales</taxon>
        <taxon>Pseudomonadaceae</taxon>
        <taxon>Aquipseudomonas</taxon>
    </lineage>
</organism>
<dbReference type="SUPFAM" id="SSF55073">
    <property type="entry name" value="Nucleotide cyclase"/>
    <property type="match status" value="1"/>
</dbReference>
<feature type="transmembrane region" description="Helical" evidence="4">
    <location>
        <begin position="286"/>
        <end position="306"/>
    </location>
</feature>
<evidence type="ECO:0000313" key="8">
    <source>
        <dbReference type="Proteomes" id="UP000501379"/>
    </source>
</evidence>
<dbReference type="Gene3D" id="2.60.40.2380">
    <property type="match status" value="1"/>
</dbReference>
<dbReference type="Proteomes" id="UP000501379">
    <property type="component" value="Chromosome"/>
</dbReference>
<dbReference type="InterPro" id="IPR011623">
    <property type="entry name" value="7TMR_DISM_rcpt_extracell_dom1"/>
</dbReference>
<evidence type="ECO:0000259" key="6">
    <source>
        <dbReference type="PROSITE" id="PS50887"/>
    </source>
</evidence>
<feature type="coiled-coil region" evidence="3">
    <location>
        <begin position="390"/>
        <end position="428"/>
    </location>
</feature>
<keyword evidence="4" id="KW-1133">Transmembrane helix</keyword>
<accession>A0A6M8FLR0</accession>
<keyword evidence="3" id="KW-0175">Coiled coil</keyword>
<dbReference type="InterPro" id="IPR052163">
    <property type="entry name" value="DGC-Regulatory_Protein"/>
</dbReference>
<dbReference type="Pfam" id="PF00990">
    <property type="entry name" value="GGDEF"/>
    <property type="match status" value="1"/>
</dbReference>
<keyword evidence="8" id="KW-1185">Reference proteome</keyword>
<dbReference type="PROSITE" id="PS50887">
    <property type="entry name" value="GGDEF"/>
    <property type="match status" value="1"/>
</dbReference>
<dbReference type="FunFam" id="3.30.70.270:FF:000001">
    <property type="entry name" value="Diguanylate cyclase domain protein"/>
    <property type="match status" value="1"/>
</dbReference>
<evidence type="ECO:0000256" key="2">
    <source>
        <dbReference type="ARBA" id="ARBA00004533"/>
    </source>
</evidence>
<dbReference type="EMBL" id="CP053697">
    <property type="protein sequence ID" value="QKE64829.1"/>
    <property type="molecule type" value="Genomic_DNA"/>
</dbReference>
<keyword evidence="4" id="KW-0472">Membrane</keyword>
<dbReference type="PANTHER" id="PTHR46663">
    <property type="entry name" value="DIGUANYLATE CYCLASE DGCT-RELATED"/>
    <property type="match status" value="1"/>
</dbReference>
<evidence type="ECO:0000256" key="3">
    <source>
        <dbReference type="SAM" id="Coils"/>
    </source>
</evidence>
<comment type="cofactor">
    <cofactor evidence="1">
        <name>Mg(2+)</name>
        <dbReference type="ChEBI" id="CHEBI:18420"/>
    </cofactor>
</comment>
<dbReference type="Gene3D" id="3.30.70.270">
    <property type="match status" value="1"/>
</dbReference>
<feature type="chain" id="PRO_5027104427" evidence="5">
    <location>
        <begin position="30"/>
        <end position="598"/>
    </location>
</feature>
<dbReference type="Pfam" id="PF07696">
    <property type="entry name" value="7TMR-DISMED2"/>
    <property type="match status" value="1"/>
</dbReference>
<dbReference type="RefSeq" id="WP_173210111.1">
    <property type="nucleotide sequence ID" value="NZ_CP053697.2"/>
</dbReference>
<protein>
    <submittedName>
        <fullName evidence="7">GGDEF domain-containing protein</fullName>
    </submittedName>
</protein>
<feature type="transmembrane region" description="Helical" evidence="4">
    <location>
        <begin position="339"/>
        <end position="362"/>
    </location>
</feature>
<dbReference type="NCBIfam" id="TIGR00254">
    <property type="entry name" value="GGDEF"/>
    <property type="match status" value="1"/>
</dbReference>
<feature type="signal peptide" evidence="5">
    <location>
        <begin position="1"/>
        <end position="29"/>
    </location>
</feature>
<keyword evidence="4" id="KW-0812">Transmembrane</keyword>
<gene>
    <name evidence="7" type="ORF">HNE05_16215</name>
</gene>
<evidence type="ECO:0000313" key="7">
    <source>
        <dbReference type="EMBL" id="QKE64829.1"/>
    </source>
</evidence>
<evidence type="ECO:0000256" key="5">
    <source>
        <dbReference type="SAM" id="SignalP"/>
    </source>
</evidence>
<dbReference type="InterPro" id="IPR043128">
    <property type="entry name" value="Rev_trsase/Diguanyl_cyclase"/>
</dbReference>
<feature type="transmembrane region" description="Helical" evidence="4">
    <location>
        <begin position="218"/>
        <end position="242"/>
    </location>
</feature>
<feature type="domain" description="GGDEF" evidence="6">
    <location>
        <begin position="463"/>
        <end position="595"/>
    </location>
</feature>
<feature type="transmembrane region" description="Helical" evidence="4">
    <location>
        <begin position="189"/>
        <end position="211"/>
    </location>
</feature>
<feature type="transmembrane region" description="Helical" evidence="4">
    <location>
        <begin position="254"/>
        <end position="274"/>
    </location>
</feature>
<dbReference type="AlphaFoldDB" id="A0A6M8FLR0"/>
<name>A0A6M8FLR0_9GAMM</name>
<dbReference type="GO" id="GO:0003824">
    <property type="term" value="F:catalytic activity"/>
    <property type="evidence" value="ECO:0007669"/>
    <property type="project" value="UniProtKB-ARBA"/>
</dbReference>
<feature type="transmembrane region" description="Helical" evidence="4">
    <location>
        <begin position="312"/>
        <end position="332"/>
    </location>
</feature>